<dbReference type="PROSITE" id="PS50801">
    <property type="entry name" value="STAS"/>
    <property type="match status" value="1"/>
</dbReference>
<dbReference type="Proteomes" id="UP000240988">
    <property type="component" value="Unassembled WGS sequence"/>
</dbReference>
<sequence>MTDTSLRTYAPPGDAIFSTPLSKPRNGQLAHWDAHWMKSSVVVVRAHGDIDCSNAHSLTEHSLAHLVRCRGLILDLARLEFFGAACFSALHRVSVNCAGAGIEWALVPGAAVSRILRICDPDGLLPAADTVSAALGSLQGSTSDADHDIST</sequence>
<dbReference type="AlphaFoldDB" id="A0A2U3NS79"/>
<protein>
    <submittedName>
        <fullName evidence="2">Anti-anti-sigma regulatory factor (Antagonist of anti-sigma factor)</fullName>
    </submittedName>
</protein>
<proteinExistence type="predicted"/>
<gene>
    <name evidence="2" type="ORF">MRAB57_2183</name>
</gene>
<dbReference type="RefSeq" id="WP_077087580.1">
    <property type="nucleotide sequence ID" value="NZ_LT721901.1"/>
</dbReference>
<reference evidence="2 3" key="1">
    <citation type="submission" date="2017-01" db="EMBL/GenBank/DDBJ databases">
        <authorList>
            <consortium name="Urmite Genomes"/>
        </authorList>
    </citation>
    <scope>NUCLEOTIDE SEQUENCE [LARGE SCALE GENOMIC DNA]</scope>
    <source>
        <strain evidence="2 3">AB57</strain>
    </source>
</reference>
<dbReference type="SUPFAM" id="SSF52091">
    <property type="entry name" value="SpoIIaa-like"/>
    <property type="match status" value="1"/>
</dbReference>
<evidence type="ECO:0000259" key="1">
    <source>
        <dbReference type="PROSITE" id="PS50801"/>
    </source>
</evidence>
<dbReference type="STRING" id="1841860.GCA_900157375_02186"/>
<dbReference type="InterPro" id="IPR002645">
    <property type="entry name" value="STAS_dom"/>
</dbReference>
<accession>A0A2U3NS79</accession>
<evidence type="ECO:0000313" key="2">
    <source>
        <dbReference type="EMBL" id="SPM34369.1"/>
    </source>
</evidence>
<dbReference type="Gene3D" id="3.30.750.24">
    <property type="entry name" value="STAS domain"/>
    <property type="match status" value="1"/>
</dbReference>
<dbReference type="CDD" id="cd07043">
    <property type="entry name" value="STAS_anti-anti-sigma_factors"/>
    <property type="match status" value="1"/>
</dbReference>
<name>A0A2U3NS79_9MYCO</name>
<feature type="domain" description="STAS" evidence="1">
    <location>
        <begin position="40"/>
        <end position="138"/>
    </location>
</feature>
<organism evidence="2 3">
    <name type="scientific">Mycobacterium rhizamassiliense</name>
    <dbReference type="NCBI Taxonomy" id="1841860"/>
    <lineage>
        <taxon>Bacteria</taxon>
        <taxon>Bacillati</taxon>
        <taxon>Actinomycetota</taxon>
        <taxon>Actinomycetes</taxon>
        <taxon>Mycobacteriales</taxon>
        <taxon>Mycobacteriaceae</taxon>
        <taxon>Mycobacterium</taxon>
    </lineage>
</organism>
<evidence type="ECO:0000313" key="3">
    <source>
        <dbReference type="Proteomes" id="UP000240988"/>
    </source>
</evidence>
<keyword evidence="3" id="KW-1185">Reference proteome</keyword>
<dbReference type="EMBL" id="FUFA01000004">
    <property type="protein sequence ID" value="SPM34369.1"/>
    <property type="molecule type" value="Genomic_DNA"/>
</dbReference>
<dbReference type="InterPro" id="IPR036513">
    <property type="entry name" value="STAS_dom_sf"/>
</dbReference>
<dbReference type="Pfam" id="PF01740">
    <property type="entry name" value="STAS"/>
    <property type="match status" value="1"/>
</dbReference>